<organism evidence="3 4">
    <name type="scientific">Flaviflexus salsibiostraticola</name>
    <dbReference type="NCBI Taxonomy" id="1282737"/>
    <lineage>
        <taxon>Bacteria</taxon>
        <taxon>Bacillati</taxon>
        <taxon>Actinomycetota</taxon>
        <taxon>Actinomycetes</taxon>
        <taxon>Actinomycetales</taxon>
        <taxon>Actinomycetaceae</taxon>
        <taxon>Flaviflexus</taxon>
    </lineage>
</organism>
<feature type="chain" id="PRO_5039453105" description="VCBS repeat-containing protein" evidence="2">
    <location>
        <begin position="20"/>
        <end position="820"/>
    </location>
</feature>
<evidence type="ECO:0000313" key="4">
    <source>
        <dbReference type="Proteomes" id="UP000270021"/>
    </source>
</evidence>
<dbReference type="KEGG" id="fsl:EJO69_05305"/>
<evidence type="ECO:0008006" key="5">
    <source>
        <dbReference type="Google" id="ProtNLM"/>
    </source>
</evidence>
<feature type="signal peptide" evidence="2">
    <location>
        <begin position="1"/>
        <end position="19"/>
    </location>
</feature>
<evidence type="ECO:0000313" key="3">
    <source>
        <dbReference type="EMBL" id="AZN29787.1"/>
    </source>
</evidence>
<dbReference type="AlphaFoldDB" id="A0A3Q8WTC9"/>
<feature type="compositionally biased region" description="Basic and acidic residues" evidence="1">
    <location>
        <begin position="800"/>
        <end position="820"/>
    </location>
</feature>
<proteinExistence type="predicted"/>
<dbReference type="SUPFAM" id="SSF69318">
    <property type="entry name" value="Integrin alpha N-terminal domain"/>
    <property type="match status" value="1"/>
</dbReference>
<feature type="compositionally biased region" description="Acidic residues" evidence="1">
    <location>
        <begin position="729"/>
        <end position="738"/>
    </location>
</feature>
<dbReference type="InterPro" id="IPR028994">
    <property type="entry name" value="Integrin_alpha_N"/>
</dbReference>
<feature type="compositionally biased region" description="Acidic residues" evidence="1">
    <location>
        <begin position="784"/>
        <end position="799"/>
    </location>
</feature>
<dbReference type="EMBL" id="CP034438">
    <property type="protein sequence ID" value="AZN29787.1"/>
    <property type="molecule type" value="Genomic_DNA"/>
</dbReference>
<accession>A0A3Q8WTC9</accession>
<protein>
    <recommendedName>
        <fullName evidence="5">VCBS repeat-containing protein</fullName>
    </recommendedName>
</protein>
<feature type="compositionally biased region" description="Acidic residues" evidence="1">
    <location>
        <begin position="764"/>
        <end position="776"/>
    </location>
</feature>
<sequence>MNRLLLWGLAVLTAMPVLFAPAESVAAPKRAAGNTYYFKNSMAGGEADLVVRYGRAEDEVFVGDWNGDGIDTLAVRRGNRFIVNNSVSGGEVPVEFTFGRPGDEIHVGDWDGDGFDTFAVRRGNRFELRRDLVGAAGTDTIHYGRRGDSVVVGDWDGDGTDTITVRRGNAYFIVNSNRSGWADRVVNYGRAADGVLVGDWDSDGTDSLAVVRGVRFYVRNELTSGIADYEFVYGRAGDQVFLGDWDGNGTDTFMVRRNDNAQPTLPENNQHPGMKAPPEIQRNTASEPPADLGFPVGVGDEIGPGWAVNSVNATAFSKTPIVTSARTDSGDEIQTVAYYDPQANLVIARKNLTRGTEWERHITQYSGQVLDGHNSISIAVDGDGYLHVSWGMHGQPMQYARSLEPWSMFLGPIEPLTGLQENQVTYPEFHQQANGNLYMLYRSGLSGDGNLVVNHYDTAARQWTQVQSNLIDGRSQGKSPYWQAAVDSQDRLHVAWNWRTTPDIYTNHDFMYARSVDATGSAWETSTGETYSTPITAEQAELIVAIPEGSELMNQTAMAIDDADNPFVVSYWRPEPDEPIQYMVMYLDEGEWTVHNTRLRQTDFTHYTSGSKLAIMGRPKILVTGSGADAIVHLIVRDRDFYGSAATLLSSRVGSEQWSSLALTDDSLRYWEPVFDIARWQRFGQLDILVARTGGIRSTPGNYPVENFYVLRVPQDYLNGIALTPPDSASEDEDGEDGAGDHPGTEGDVGVPTAPPAEEHAEGDGEVEGEGEEGPDSDVLPAEPAEEGTDDGGELDVTEPEARRGDEREGEIPGTEGERG</sequence>
<gene>
    <name evidence="3" type="ORF">EJO69_05305</name>
</gene>
<evidence type="ECO:0000256" key="1">
    <source>
        <dbReference type="SAM" id="MobiDB-lite"/>
    </source>
</evidence>
<dbReference type="OrthoDB" id="223410at2"/>
<dbReference type="Proteomes" id="UP000270021">
    <property type="component" value="Chromosome"/>
</dbReference>
<dbReference type="Pfam" id="PF15892">
    <property type="entry name" value="BNR_4"/>
    <property type="match status" value="1"/>
</dbReference>
<feature type="region of interest" description="Disordered" evidence="1">
    <location>
        <begin position="721"/>
        <end position="820"/>
    </location>
</feature>
<keyword evidence="4" id="KW-1185">Reference proteome</keyword>
<evidence type="ECO:0000256" key="2">
    <source>
        <dbReference type="SAM" id="SignalP"/>
    </source>
</evidence>
<reference evidence="3 4" key="1">
    <citation type="submission" date="2018-12" db="EMBL/GenBank/DDBJ databases">
        <title>Complete genome sequence of Flaviflexus salsibiostraticola KCTC 33148.</title>
        <authorList>
            <person name="Bae J.-W."/>
        </authorList>
    </citation>
    <scope>NUCLEOTIDE SEQUENCE [LARGE SCALE GENOMIC DNA]</scope>
    <source>
        <strain evidence="3 4">KCTC 33148</strain>
    </source>
</reference>
<keyword evidence="2" id="KW-0732">Signal</keyword>
<name>A0A3Q8WTC9_9ACTO</name>